<dbReference type="EMBL" id="SMFU01000013">
    <property type="protein sequence ID" value="TCK02966.1"/>
    <property type="molecule type" value="Genomic_DNA"/>
</dbReference>
<dbReference type="InterPro" id="IPR036052">
    <property type="entry name" value="TrpB-like_PALP_sf"/>
</dbReference>
<keyword evidence="4" id="KW-0456">Lyase</keyword>
<comment type="caution">
    <text evidence="4">The sequence shown here is derived from an EMBL/GenBank/DDBJ whole genome shotgun (WGS) entry which is preliminary data.</text>
</comment>
<evidence type="ECO:0000313" key="5">
    <source>
        <dbReference type="Proteomes" id="UP000294546"/>
    </source>
</evidence>
<dbReference type="SUPFAM" id="SSF53686">
    <property type="entry name" value="Tryptophan synthase beta subunit-like PLP-dependent enzymes"/>
    <property type="match status" value="1"/>
</dbReference>
<dbReference type="AlphaFoldDB" id="A0A4V2PCX9"/>
<sequence length="399" mass="43241">MLNKNRYLTHYRNPKANKNAPYTDAMRSILSASKAREAMADMRHWPGYSATPLHELAGLADQIEVGKLFYKDESTRFELKSFKSLGGSYAVAMQLLLAIRLETGKQAKVEDLFSGKYAEVIRQVTVATATDGNHGRSVAWGARMFGCACVIYIHADVSVGRERSMAELGAEVIRIAGNYDDSVKEADQAAKENGWIIVSDNSYEGYMEIPKSVALGYSVMLQEAVDQLDGHIPSHVFIQGGCGGLASAVCGFFWDLWGDQRPRLIVVEPEQANCLQLSAVEEKLVIVDGKLETLMAGLACGEVSLLAWKILETGADDFTTVAEALVPESMRLLARGCGDDPSIEAGESAVAGIAALLGIQGDEAMRKLMGVDNNSSILIIGTEGATDPELYQQILHGER</sequence>
<protein>
    <submittedName>
        <fullName evidence="4">Diaminopropionate ammonia-lyase</fullName>
    </submittedName>
</protein>
<feature type="domain" description="Tryptophan synthase beta chain-like PALP" evidence="3">
    <location>
        <begin position="46"/>
        <end position="357"/>
    </location>
</feature>
<dbReference type="Gene3D" id="3.40.50.1100">
    <property type="match status" value="2"/>
</dbReference>
<dbReference type="RefSeq" id="WP_132296842.1">
    <property type="nucleotide sequence ID" value="NZ_SMFU01000013.1"/>
</dbReference>
<proteinExistence type="predicted"/>
<dbReference type="GO" id="GO:0008838">
    <property type="term" value="F:diaminopropionate ammonia-lyase activity"/>
    <property type="evidence" value="ECO:0007669"/>
    <property type="project" value="InterPro"/>
</dbReference>
<dbReference type="GO" id="GO:0030170">
    <property type="term" value="F:pyridoxal phosphate binding"/>
    <property type="evidence" value="ECO:0007669"/>
    <property type="project" value="InterPro"/>
</dbReference>
<keyword evidence="5" id="KW-1185">Reference proteome</keyword>
<dbReference type="CDD" id="cd00640">
    <property type="entry name" value="Trp-synth-beta_II"/>
    <property type="match status" value="1"/>
</dbReference>
<reference evidence="4 5" key="1">
    <citation type="submission" date="2019-03" db="EMBL/GenBank/DDBJ databases">
        <title>Genomic Encyclopedia of Archaeal and Bacterial Type Strains, Phase II (KMG-II): from individual species to whole genera.</title>
        <authorList>
            <person name="Goeker M."/>
        </authorList>
    </citation>
    <scope>NUCLEOTIDE SEQUENCE [LARGE SCALE GENOMIC DNA]</scope>
    <source>
        <strain evidence="4 5">DSM 27697</strain>
    </source>
</reference>
<evidence type="ECO:0000256" key="2">
    <source>
        <dbReference type="ARBA" id="ARBA00022898"/>
    </source>
</evidence>
<name>A0A4V2PCX9_9GAMM</name>
<organism evidence="4 5">
    <name type="scientific">Marinobacterium mangrovicola</name>
    <dbReference type="NCBI Taxonomy" id="1476959"/>
    <lineage>
        <taxon>Bacteria</taxon>
        <taxon>Pseudomonadati</taxon>
        <taxon>Pseudomonadota</taxon>
        <taxon>Gammaproteobacteria</taxon>
        <taxon>Oceanospirillales</taxon>
        <taxon>Oceanospirillaceae</taxon>
        <taxon>Marinobacterium</taxon>
    </lineage>
</organism>
<dbReference type="OrthoDB" id="34584at2"/>
<gene>
    <name evidence="4" type="ORF">CLV83_4019</name>
</gene>
<evidence type="ECO:0000259" key="3">
    <source>
        <dbReference type="Pfam" id="PF00291"/>
    </source>
</evidence>
<evidence type="ECO:0000313" key="4">
    <source>
        <dbReference type="EMBL" id="TCK02966.1"/>
    </source>
</evidence>
<comment type="cofactor">
    <cofactor evidence="1">
        <name>pyridoxal 5'-phosphate</name>
        <dbReference type="ChEBI" id="CHEBI:597326"/>
    </cofactor>
</comment>
<dbReference type="InterPro" id="IPR010081">
    <property type="entry name" value="DiNH2opropionate_NH3_lyase"/>
</dbReference>
<dbReference type="NCBIfam" id="TIGR01747">
    <property type="entry name" value="diampropi_NH3ly"/>
    <property type="match status" value="1"/>
</dbReference>
<dbReference type="Pfam" id="PF00291">
    <property type="entry name" value="PALP"/>
    <property type="match status" value="1"/>
</dbReference>
<dbReference type="PANTHER" id="PTHR42937">
    <property type="match status" value="1"/>
</dbReference>
<dbReference type="InterPro" id="IPR001926">
    <property type="entry name" value="TrpB-like_PALP"/>
</dbReference>
<dbReference type="PANTHER" id="PTHR42937:SF1">
    <property type="entry name" value="DIAMINOPROPIONATE AMMONIA-LYASE"/>
    <property type="match status" value="1"/>
</dbReference>
<accession>A0A4V2PCX9</accession>
<dbReference type="NCBIfam" id="NF006058">
    <property type="entry name" value="PRK08206.1"/>
    <property type="match status" value="1"/>
</dbReference>
<evidence type="ECO:0000256" key="1">
    <source>
        <dbReference type="ARBA" id="ARBA00001933"/>
    </source>
</evidence>
<dbReference type="Proteomes" id="UP000294546">
    <property type="component" value="Unassembled WGS sequence"/>
</dbReference>
<keyword evidence="2" id="KW-0663">Pyridoxal phosphate</keyword>